<keyword evidence="6" id="KW-0106">Calcium</keyword>
<dbReference type="EMBL" id="JBFTWV010000060">
    <property type="protein sequence ID" value="KAL2793229.1"/>
    <property type="molecule type" value="Genomic_DNA"/>
</dbReference>
<keyword evidence="4" id="KW-0732">Signal</keyword>
<keyword evidence="5 8" id="KW-0378">Hydrolase</keyword>
<evidence type="ECO:0000256" key="5">
    <source>
        <dbReference type="ARBA" id="ARBA00022801"/>
    </source>
</evidence>
<proteinExistence type="inferred from homology"/>
<keyword evidence="2" id="KW-0719">Serine esterase</keyword>
<protein>
    <recommendedName>
        <fullName evidence="8">Carboxylic ester hydrolase</fullName>
        <ecNumber evidence="8">3.1.1.-</ecNumber>
    </recommendedName>
</protein>
<dbReference type="Proteomes" id="UP001610563">
    <property type="component" value="Unassembled WGS sequence"/>
</dbReference>
<comment type="caution">
    <text evidence="9">The sequence shown here is derived from an EMBL/GenBank/DDBJ whole genome shotgun (WGS) entry which is preliminary data.</text>
</comment>
<evidence type="ECO:0000256" key="3">
    <source>
        <dbReference type="ARBA" id="ARBA00022723"/>
    </source>
</evidence>
<gene>
    <name evidence="9" type="ORF">BJX66DRAFT_306347</name>
</gene>
<evidence type="ECO:0000256" key="7">
    <source>
        <dbReference type="ARBA" id="ARBA00023157"/>
    </source>
</evidence>
<dbReference type="PANTHER" id="PTHR33938">
    <property type="entry name" value="FERULOYL ESTERASE B-RELATED"/>
    <property type="match status" value="1"/>
</dbReference>
<evidence type="ECO:0000256" key="2">
    <source>
        <dbReference type="ARBA" id="ARBA00022487"/>
    </source>
</evidence>
<comment type="similarity">
    <text evidence="1 8">Belongs to the tannase family.</text>
</comment>
<evidence type="ECO:0000256" key="6">
    <source>
        <dbReference type="ARBA" id="ARBA00022837"/>
    </source>
</evidence>
<dbReference type="InterPro" id="IPR029058">
    <property type="entry name" value="AB_hydrolase_fold"/>
</dbReference>
<dbReference type="Pfam" id="PF07519">
    <property type="entry name" value="Tannase"/>
    <property type="match status" value="1"/>
</dbReference>
<evidence type="ECO:0000256" key="1">
    <source>
        <dbReference type="ARBA" id="ARBA00006249"/>
    </source>
</evidence>
<dbReference type="EC" id="3.1.1.-" evidence="8"/>
<dbReference type="InterPro" id="IPR011118">
    <property type="entry name" value="Tannase/feruloyl_esterase"/>
</dbReference>
<name>A0ABR4G3F1_9EURO</name>
<sequence length="514" mass="54654">MMGSVPSTSNCSSLAAPQVPGAVITSFVASEIHGITKTFPGSSFDDAITVRDLRVCDIKVTLTHPGVNDEVNFQLWLPLTKWNGRFQAVGGGGFAAGAGEEGLGNAAAHGFAVGTTDGGGLGEDEVTVSPDILGPDGQVDLGVFADFSSRALHELAIVGKAAAASFYGQPPHHSYWAGCSTDGRQGYIMAQRYPDDFDGIAAHAPAVRWPSVVTSLQWPQVVMDTYRKWPSSCEFQYLLDETISACDKLDGVTDGIVSDPFDCAFDPRSLVGRTVECSGRKIAISKETAEIFQHIYDGPTSPAGTSLEPGLTWGTTPLYLASTLNLGAISTGIDFPLAAGWFQFFLEKNPSFNLSSITIDEFPDYLAQAWAEYGGLIGTSNPDLGPFRDSGGKLLTWHGLADGLLTANNTLVYRDQVERVMGGADNTNKFYRLFLAPGVDHCAGGNGPLPTKTLDALIAWVEEGKAPDVLHGQIKNPSGTTVTRDICLYPLVARYKGSGDPNNASSYSCQASFR</sequence>
<keyword evidence="10" id="KW-1185">Reference proteome</keyword>
<dbReference type="PANTHER" id="PTHR33938:SF8">
    <property type="entry name" value="CARBOXYLIC ESTER HYDROLASE"/>
    <property type="match status" value="1"/>
</dbReference>
<accession>A0ABR4G3F1</accession>
<keyword evidence="7" id="KW-1015">Disulfide bond</keyword>
<evidence type="ECO:0000313" key="10">
    <source>
        <dbReference type="Proteomes" id="UP001610563"/>
    </source>
</evidence>
<evidence type="ECO:0000256" key="4">
    <source>
        <dbReference type="ARBA" id="ARBA00022729"/>
    </source>
</evidence>
<dbReference type="SUPFAM" id="SSF53474">
    <property type="entry name" value="alpha/beta-Hydrolases"/>
    <property type="match status" value="1"/>
</dbReference>
<organism evidence="9 10">
    <name type="scientific">Aspergillus keveii</name>
    <dbReference type="NCBI Taxonomy" id="714993"/>
    <lineage>
        <taxon>Eukaryota</taxon>
        <taxon>Fungi</taxon>
        <taxon>Dikarya</taxon>
        <taxon>Ascomycota</taxon>
        <taxon>Pezizomycotina</taxon>
        <taxon>Eurotiomycetes</taxon>
        <taxon>Eurotiomycetidae</taxon>
        <taxon>Eurotiales</taxon>
        <taxon>Aspergillaceae</taxon>
        <taxon>Aspergillus</taxon>
        <taxon>Aspergillus subgen. Nidulantes</taxon>
    </lineage>
</organism>
<evidence type="ECO:0000313" key="9">
    <source>
        <dbReference type="EMBL" id="KAL2793229.1"/>
    </source>
</evidence>
<keyword evidence="3" id="KW-0479">Metal-binding</keyword>
<reference evidence="9 10" key="1">
    <citation type="submission" date="2024-07" db="EMBL/GenBank/DDBJ databases">
        <title>Section-level genome sequencing and comparative genomics of Aspergillus sections Usti and Cavernicolus.</title>
        <authorList>
            <consortium name="Lawrence Berkeley National Laboratory"/>
            <person name="Nybo J.L."/>
            <person name="Vesth T.C."/>
            <person name="Theobald S."/>
            <person name="Frisvad J.C."/>
            <person name="Larsen T.O."/>
            <person name="Kjaerboelling I."/>
            <person name="Rothschild-Mancinelli K."/>
            <person name="Lyhne E.K."/>
            <person name="Kogle M.E."/>
            <person name="Barry K."/>
            <person name="Clum A."/>
            <person name="Na H."/>
            <person name="Ledsgaard L."/>
            <person name="Lin J."/>
            <person name="Lipzen A."/>
            <person name="Kuo A."/>
            <person name="Riley R."/>
            <person name="Mondo S."/>
            <person name="Labutti K."/>
            <person name="Haridas S."/>
            <person name="Pangalinan J."/>
            <person name="Salamov A.A."/>
            <person name="Simmons B.A."/>
            <person name="Magnuson J.K."/>
            <person name="Chen J."/>
            <person name="Drula E."/>
            <person name="Henrissat B."/>
            <person name="Wiebenga A."/>
            <person name="Lubbers R.J."/>
            <person name="Gomes A.C."/>
            <person name="Makela M.R."/>
            <person name="Stajich J."/>
            <person name="Grigoriev I.V."/>
            <person name="Mortensen U.H."/>
            <person name="De Vries R.P."/>
            <person name="Baker S.E."/>
            <person name="Andersen M.R."/>
        </authorList>
    </citation>
    <scope>NUCLEOTIDE SEQUENCE [LARGE SCALE GENOMIC DNA]</scope>
    <source>
        <strain evidence="9 10">CBS 209.92</strain>
    </source>
</reference>
<evidence type="ECO:0000256" key="8">
    <source>
        <dbReference type="RuleBase" id="RU361238"/>
    </source>
</evidence>